<dbReference type="Proteomes" id="UP001497525">
    <property type="component" value="Unassembled WGS sequence"/>
</dbReference>
<evidence type="ECO:0000313" key="2">
    <source>
        <dbReference type="Proteomes" id="UP001497525"/>
    </source>
</evidence>
<proteinExistence type="predicted"/>
<dbReference type="AlphaFoldDB" id="A0AAV2T3C4"/>
<comment type="caution">
    <text evidence="1">The sequence shown here is derived from an EMBL/GenBank/DDBJ whole genome shotgun (WGS) entry which is preliminary data.</text>
</comment>
<gene>
    <name evidence="1" type="ORF">CDAUBV1_LOCUS2772</name>
</gene>
<name>A0AAV2T3C4_CALDB</name>
<reference evidence="1" key="1">
    <citation type="submission" date="2024-06" db="EMBL/GenBank/DDBJ databases">
        <authorList>
            <person name="Liu X."/>
            <person name="Lenzi L."/>
            <person name="Haldenby T S."/>
            <person name="Uol C."/>
        </authorList>
    </citation>
    <scope>NUCLEOTIDE SEQUENCE</scope>
</reference>
<evidence type="ECO:0000313" key="1">
    <source>
        <dbReference type="EMBL" id="CAL5130594.1"/>
    </source>
</evidence>
<sequence length="176" mass="20724">MPRRIQSKYYVGTLNNSNLTDDEFESKLQRLGVRYIFQLERSPNTGTLHYRFYLEYSTPTELSAVRLDFIGAHIERDKNPIVAEECCLKSTTRERPSSVHRLTTDPQEPLLERKWKSEITWIYGLPGNGEYRMAYEESKKQPTYWKDATQRPDGYAYQLLCVIDNIGSTWSIKDWL</sequence>
<dbReference type="Gene3D" id="3.40.1310.20">
    <property type="match status" value="1"/>
</dbReference>
<organism evidence="1 2">
    <name type="scientific">Calicophoron daubneyi</name>
    <name type="common">Rumen fluke</name>
    <name type="synonym">Paramphistomum daubneyi</name>
    <dbReference type="NCBI Taxonomy" id="300641"/>
    <lineage>
        <taxon>Eukaryota</taxon>
        <taxon>Metazoa</taxon>
        <taxon>Spiralia</taxon>
        <taxon>Lophotrochozoa</taxon>
        <taxon>Platyhelminthes</taxon>
        <taxon>Trematoda</taxon>
        <taxon>Digenea</taxon>
        <taxon>Plagiorchiida</taxon>
        <taxon>Pronocephalata</taxon>
        <taxon>Paramphistomoidea</taxon>
        <taxon>Paramphistomidae</taxon>
        <taxon>Calicophoron</taxon>
    </lineage>
</organism>
<dbReference type="EMBL" id="CAXLJL010000068">
    <property type="protein sequence ID" value="CAL5130594.1"/>
    <property type="molecule type" value="Genomic_DNA"/>
</dbReference>
<accession>A0AAV2T3C4</accession>
<protein>
    <submittedName>
        <fullName evidence="1">Uncharacterized protein</fullName>
    </submittedName>
</protein>